<proteinExistence type="predicted"/>
<feature type="domain" description="C2H2-type" evidence="9">
    <location>
        <begin position="28"/>
        <end position="57"/>
    </location>
</feature>
<dbReference type="PROSITE" id="PS00028">
    <property type="entry name" value="ZINC_FINGER_C2H2_1"/>
    <property type="match status" value="1"/>
</dbReference>
<dbReference type="SMART" id="SM00355">
    <property type="entry name" value="ZnF_C2H2"/>
    <property type="match status" value="3"/>
</dbReference>
<dbReference type="GO" id="GO:0005634">
    <property type="term" value="C:nucleus"/>
    <property type="evidence" value="ECO:0007669"/>
    <property type="project" value="UniProtKB-SubCell"/>
</dbReference>
<dbReference type="PANTHER" id="PTHR24388:SF54">
    <property type="entry name" value="PROTEIN ESCARGOT"/>
    <property type="match status" value="1"/>
</dbReference>
<evidence type="ECO:0000256" key="5">
    <source>
        <dbReference type="ARBA" id="ARBA00022833"/>
    </source>
</evidence>
<evidence type="ECO:0000259" key="9">
    <source>
        <dbReference type="PROSITE" id="PS50157"/>
    </source>
</evidence>
<dbReference type="InterPro" id="IPR013087">
    <property type="entry name" value="Znf_C2H2_type"/>
</dbReference>
<feature type="domain" description="C2H2-type" evidence="9">
    <location>
        <begin position="63"/>
        <end position="93"/>
    </location>
</feature>
<keyword evidence="4 7" id="KW-0863">Zinc-finger</keyword>
<evidence type="ECO:0000256" key="2">
    <source>
        <dbReference type="ARBA" id="ARBA00022723"/>
    </source>
</evidence>
<reference evidence="10" key="1">
    <citation type="submission" date="2023-03" db="EMBL/GenBank/DDBJ databases">
        <title>Massive genome expansion in bonnet fungi (Mycena s.s.) driven by repeated elements and novel gene families across ecological guilds.</title>
        <authorList>
            <consortium name="Lawrence Berkeley National Laboratory"/>
            <person name="Harder C.B."/>
            <person name="Miyauchi S."/>
            <person name="Viragh M."/>
            <person name="Kuo A."/>
            <person name="Thoen E."/>
            <person name="Andreopoulos B."/>
            <person name="Lu D."/>
            <person name="Skrede I."/>
            <person name="Drula E."/>
            <person name="Henrissat B."/>
            <person name="Morin E."/>
            <person name="Kohler A."/>
            <person name="Barry K."/>
            <person name="LaButti K."/>
            <person name="Morin E."/>
            <person name="Salamov A."/>
            <person name="Lipzen A."/>
            <person name="Mereny Z."/>
            <person name="Hegedus B."/>
            <person name="Baldrian P."/>
            <person name="Stursova M."/>
            <person name="Weitz H."/>
            <person name="Taylor A."/>
            <person name="Grigoriev I.V."/>
            <person name="Nagy L.G."/>
            <person name="Martin F."/>
            <person name="Kauserud H."/>
        </authorList>
    </citation>
    <scope>NUCLEOTIDE SEQUENCE</scope>
    <source>
        <strain evidence="10">CBHHK002</strain>
    </source>
</reference>
<evidence type="ECO:0000313" key="11">
    <source>
        <dbReference type="Proteomes" id="UP001218218"/>
    </source>
</evidence>
<organism evidence="10 11">
    <name type="scientific">Mycena albidolilacea</name>
    <dbReference type="NCBI Taxonomy" id="1033008"/>
    <lineage>
        <taxon>Eukaryota</taxon>
        <taxon>Fungi</taxon>
        <taxon>Dikarya</taxon>
        <taxon>Basidiomycota</taxon>
        <taxon>Agaricomycotina</taxon>
        <taxon>Agaricomycetes</taxon>
        <taxon>Agaricomycetidae</taxon>
        <taxon>Agaricales</taxon>
        <taxon>Marasmiineae</taxon>
        <taxon>Mycenaceae</taxon>
        <taxon>Mycena</taxon>
    </lineage>
</organism>
<evidence type="ECO:0000256" key="4">
    <source>
        <dbReference type="ARBA" id="ARBA00022771"/>
    </source>
</evidence>
<dbReference type="InterPro" id="IPR050527">
    <property type="entry name" value="Snail/Krueppel_Znf"/>
</dbReference>
<dbReference type="Proteomes" id="UP001218218">
    <property type="component" value="Unassembled WGS sequence"/>
</dbReference>
<dbReference type="AlphaFoldDB" id="A0AAD7APK7"/>
<keyword evidence="5" id="KW-0862">Zinc</keyword>
<dbReference type="GO" id="GO:0000978">
    <property type="term" value="F:RNA polymerase II cis-regulatory region sequence-specific DNA binding"/>
    <property type="evidence" value="ECO:0007669"/>
    <property type="project" value="TreeGrafter"/>
</dbReference>
<dbReference type="EMBL" id="JARIHO010000003">
    <property type="protein sequence ID" value="KAJ7364546.1"/>
    <property type="molecule type" value="Genomic_DNA"/>
</dbReference>
<comment type="subcellular location">
    <subcellularLocation>
        <location evidence="1">Nucleus</location>
    </subcellularLocation>
</comment>
<keyword evidence="11" id="KW-1185">Reference proteome</keyword>
<dbReference type="InterPro" id="IPR036236">
    <property type="entry name" value="Znf_C2H2_sf"/>
</dbReference>
<evidence type="ECO:0000256" key="6">
    <source>
        <dbReference type="ARBA" id="ARBA00023242"/>
    </source>
</evidence>
<feature type="region of interest" description="Disordered" evidence="8">
    <location>
        <begin position="1"/>
        <end position="59"/>
    </location>
</feature>
<comment type="caution">
    <text evidence="10">The sequence shown here is derived from an EMBL/GenBank/DDBJ whole genome shotgun (WGS) entry which is preliminary data.</text>
</comment>
<evidence type="ECO:0000313" key="10">
    <source>
        <dbReference type="EMBL" id="KAJ7364546.1"/>
    </source>
</evidence>
<feature type="compositionally biased region" description="Polar residues" evidence="8">
    <location>
        <begin position="1"/>
        <end position="10"/>
    </location>
</feature>
<keyword evidence="2" id="KW-0479">Metal-binding</keyword>
<evidence type="ECO:0000256" key="1">
    <source>
        <dbReference type="ARBA" id="ARBA00004123"/>
    </source>
</evidence>
<name>A0AAD7APK7_9AGAR</name>
<evidence type="ECO:0000256" key="8">
    <source>
        <dbReference type="SAM" id="MobiDB-lite"/>
    </source>
</evidence>
<feature type="compositionally biased region" description="Polar residues" evidence="8">
    <location>
        <begin position="35"/>
        <end position="44"/>
    </location>
</feature>
<evidence type="ECO:0000256" key="3">
    <source>
        <dbReference type="ARBA" id="ARBA00022737"/>
    </source>
</evidence>
<dbReference type="SUPFAM" id="SSF57667">
    <property type="entry name" value="beta-beta-alpha zinc fingers"/>
    <property type="match status" value="1"/>
</dbReference>
<dbReference type="PANTHER" id="PTHR24388">
    <property type="entry name" value="ZINC FINGER PROTEIN"/>
    <property type="match status" value="1"/>
</dbReference>
<gene>
    <name evidence="10" type="ORF">DFH08DRAFT_950115</name>
</gene>
<keyword evidence="3" id="KW-0677">Repeat</keyword>
<evidence type="ECO:0000256" key="7">
    <source>
        <dbReference type="PROSITE-ProRule" id="PRU00042"/>
    </source>
</evidence>
<dbReference type="GO" id="GO:0000981">
    <property type="term" value="F:DNA-binding transcription factor activity, RNA polymerase II-specific"/>
    <property type="evidence" value="ECO:0007669"/>
    <property type="project" value="TreeGrafter"/>
</dbReference>
<dbReference type="Gene3D" id="3.30.160.60">
    <property type="entry name" value="Classic Zinc Finger"/>
    <property type="match status" value="1"/>
</dbReference>
<accession>A0AAD7APK7</accession>
<keyword evidence="6" id="KW-0539">Nucleus</keyword>
<dbReference type="GO" id="GO:0008270">
    <property type="term" value="F:zinc ion binding"/>
    <property type="evidence" value="ECO:0007669"/>
    <property type="project" value="UniProtKB-KW"/>
</dbReference>
<protein>
    <recommendedName>
        <fullName evidence="9">C2H2-type domain-containing protein</fullName>
    </recommendedName>
</protein>
<sequence>MPRVATTSTSRSHKLADGKMPPSPPRRVRCPESSCPWSFKNQTDLSRHMPRHMSPEERKKQMYKCPQPGCTHRSLQKSNLQTHYNAKHSGLKPHVCKKCAYCVADPSCLHKDMVAVHQYIPGTTPRKCRSAASLIPAADASTVPSLVLLALDLFAFLPSPSPSTDFSLPASPNSWIWNTHFEEAFFPTLTCETSPVIELTPSLEQVAIHYPAEGIDFFMVGCDNSFHVEQHQQPLFDDSLVFFLPPPMASTAYGLETFSSCGLEDVIVSPAPAVFVSEWNGALH</sequence>
<dbReference type="PROSITE" id="PS50157">
    <property type="entry name" value="ZINC_FINGER_C2H2_2"/>
    <property type="match status" value="2"/>
</dbReference>